<dbReference type="EMBL" id="KB740686">
    <property type="protein sequence ID" value="ENN79504.1"/>
    <property type="molecule type" value="Genomic_DNA"/>
</dbReference>
<sequence length="173" mass="19323">MLGTNPHLPGVGDFCDLQSKHVKIPSYPKMGDCGCAPRPQSRSGRRPPFPQMGGSGMQRMPMQYERRPPQARSSSPPTMPRTGPPMIRKGRCPSPELLGRSRNLKATTRSPDFAKLGATMEELSKLEFVEMQNIEEDLRDFQLKRRKLVFNIASINLSKAKKSIKKAVSKMGL</sequence>
<reference evidence="1" key="1">
    <citation type="journal article" date="2013" name="Genome Biol.">
        <title>Draft genome of the mountain pine beetle, Dendroctonus ponderosae Hopkins, a major forest pest.</title>
        <authorList>
            <person name="Keeling C.I."/>
            <person name="Yuen M.M."/>
            <person name="Liao N.Y."/>
            <person name="Docking T.R."/>
            <person name="Chan S.K."/>
            <person name="Taylor G.A."/>
            <person name="Palmquist D.L."/>
            <person name="Jackman S.D."/>
            <person name="Nguyen A."/>
            <person name="Li M."/>
            <person name="Henderson H."/>
            <person name="Janes J.K."/>
            <person name="Zhao Y."/>
            <person name="Pandoh P."/>
            <person name="Moore R."/>
            <person name="Sperling F.A."/>
            <person name="Huber D.P."/>
            <person name="Birol I."/>
            <person name="Jones S.J."/>
            <person name="Bohlmann J."/>
        </authorList>
    </citation>
    <scope>NUCLEOTIDE SEQUENCE</scope>
</reference>
<feature type="non-terminal residue" evidence="1">
    <location>
        <position position="1"/>
    </location>
</feature>
<proteinExistence type="predicted"/>
<evidence type="ECO:0000313" key="1">
    <source>
        <dbReference type="EMBL" id="ENN79504.1"/>
    </source>
</evidence>
<gene>
    <name evidence="1" type="ORF">YQE_03967</name>
</gene>
<dbReference type="HOGENOM" id="CLU_1549226_0_0_1"/>
<protein>
    <submittedName>
        <fullName evidence="1">Uncharacterized protein</fullName>
    </submittedName>
</protein>
<name>N6TGH7_DENPD</name>
<dbReference type="AlphaFoldDB" id="N6TGH7"/>
<accession>N6TGH7</accession>
<organism evidence="1">
    <name type="scientific">Dendroctonus ponderosae</name>
    <name type="common">Mountain pine beetle</name>
    <dbReference type="NCBI Taxonomy" id="77166"/>
    <lineage>
        <taxon>Eukaryota</taxon>
        <taxon>Metazoa</taxon>
        <taxon>Ecdysozoa</taxon>
        <taxon>Arthropoda</taxon>
        <taxon>Hexapoda</taxon>
        <taxon>Insecta</taxon>
        <taxon>Pterygota</taxon>
        <taxon>Neoptera</taxon>
        <taxon>Endopterygota</taxon>
        <taxon>Coleoptera</taxon>
        <taxon>Polyphaga</taxon>
        <taxon>Cucujiformia</taxon>
        <taxon>Curculionidae</taxon>
        <taxon>Scolytinae</taxon>
        <taxon>Dendroctonus</taxon>
    </lineage>
</organism>